<proteinExistence type="predicted"/>
<sequence length="56" mass="6454">MSHCRPPSRRHRSPPHVRHPVRQAILLSMVGMYYANNRLEHANLLLKKTPITKDGA</sequence>
<accession>A0A0E0F3I9</accession>
<dbReference type="Proteomes" id="UP000008021">
    <property type="component" value="Chromosome 11"/>
</dbReference>
<organism evidence="1">
    <name type="scientific">Oryza meridionalis</name>
    <dbReference type="NCBI Taxonomy" id="40149"/>
    <lineage>
        <taxon>Eukaryota</taxon>
        <taxon>Viridiplantae</taxon>
        <taxon>Streptophyta</taxon>
        <taxon>Embryophyta</taxon>
        <taxon>Tracheophyta</taxon>
        <taxon>Spermatophyta</taxon>
        <taxon>Magnoliopsida</taxon>
        <taxon>Liliopsida</taxon>
        <taxon>Poales</taxon>
        <taxon>Poaceae</taxon>
        <taxon>BOP clade</taxon>
        <taxon>Oryzoideae</taxon>
        <taxon>Oryzeae</taxon>
        <taxon>Oryzinae</taxon>
        <taxon>Oryza</taxon>
    </lineage>
</organism>
<reference evidence="1" key="1">
    <citation type="submission" date="2015-04" db="UniProtKB">
        <authorList>
            <consortium name="EnsemblPlants"/>
        </authorList>
    </citation>
    <scope>IDENTIFICATION</scope>
</reference>
<dbReference type="Gramene" id="OMERI11G05370.1">
    <property type="protein sequence ID" value="OMERI11G05370.1"/>
    <property type="gene ID" value="OMERI11G05370"/>
</dbReference>
<keyword evidence="2" id="KW-1185">Reference proteome</keyword>
<dbReference type="AlphaFoldDB" id="A0A0E0F3I9"/>
<protein>
    <submittedName>
        <fullName evidence="1">Uncharacterized protein</fullName>
    </submittedName>
</protein>
<dbReference type="HOGENOM" id="CLU_3017566_0_0_1"/>
<evidence type="ECO:0000313" key="2">
    <source>
        <dbReference type="Proteomes" id="UP000008021"/>
    </source>
</evidence>
<name>A0A0E0F3I9_9ORYZ</name>
<reference evidence="1" key="2">
    <citation type="submission" date="2018-05" db="EMBL/GenBank/DDBJ databases">
        <title>OmerRS3 (Oryza meridionalis Reference Sequence Version 3).</title>
        <authorList>
            <person name="Zhang J."/>
            <person name="Kudrna D."/>
            <person name="Lee S."/>
            <person name="Talag J."/>
            <person name="Welchert J."/>
            <person name="Wing R.A."/>
        </authorList>
    </citation>
    <scope>NUCLEOTIDE SEQUENCE [LARGE SCALE GENOMIC DNA]</scope>
    <source>
        <strain evidence="1">cv. OR44</strain>
    </source>
</reference>
<evidence type="ECO:0000313" key="1">
    <source>
        <dbReference type="EnsemblPlants" id="OMERI11G05370.1"/>
    </source>
</evidence>
<dbReference type="EnsemblPlants" id="OMERI11G05370.1">
    <property type="protein sequence ID" value="OMERI11G05370.1"/>
    <property type="gene ID" value="OMERI11G05370"/>
</dbReference>